<evidence type="ECO:0000259" key="2">
    <source>
        <dbReference type="Pfam" id="PF05057"/>
    </source>
</evidence>
<dbReference type="RefSeq" id="WP_296941133.1">
    <property type="nucleotide sequence ID" value="NZ_LT599032.1"/>
</dbReference>
<feature type="domain" description="DUF676" evidence="2">
    <location>
        <begin position="264"/>
        <end position="326"/>
    </location>
</feature>
<reference evidence="3" key="1">
    <citation type="submission" date="2016-04" db="EMBL/GenBank/DDBJ databases">
        <authorList>
            <person name="Evans L.H."/>
            <person name="Alamgir A."/>
            <person name="Owens N."/>
            <person name="Weber N.D."/>
            <person name="Virtaneva K."/>
            <person name="Barbian K."/>
            <person name="Babar A."/>
            <person name="Rosenke K."/>
        </authorList>
    </citation>
    <scope>NUCLEOTIDE SEQUENCE</scope>
    <source>
        <strain evidence="3">86-1</strain>
    </source>
</reference>
<name>A0A212JKB5_9BACT</name>
<organism evidence="3">
    <name type="scientific">uncultured Dysgonomonas sp</name>
    <dbReference type="NCBI Taxonomy" id="206096"/>
    <lineage>
        <taxon>Bacteria</taxon>
        <taxon>Pseudomonadati</taxon>
        <taxon>Bacteroidota</taxon>
        <taxon>Bacteroidia</taxon>
        <taxon>Bacteroidales</taxon>
        <taxon>Dysgonomonadaceae</taxon>
        <taxon>Dysgonomonas</taxon>
        <taxon>environmental samples</taxon>
    </lineage>
</organism>
<accession>A0A212JKB5</accession>
<dbReference type="SUPFAM" id="SSF53474">
    <property type="entry name" value="alpha/beta-Hydrolases"/>
    <property type="match status" value="1"/>
</dbReference>
<feature type="transmembrane region" description="Helical" evidence="1">
    <location>
        <begin position="136"/>
        <end position="158"/>
    </location>
</feature>
<dbReference type="InterPro" id="IPR029058">
    <property type="entry name" value="AB_hydrolase_fold"/>
</dbReference>
<proteinExistence type="predicted"/>
<dbReference type="AlphaFoldDB" id="A0A212JKB5"/>
<feature type="transmembrane region" description="Helical" evidence="1">
    <location>
        <begin position="170"/>
        <end position="189"/>
    </location>
</feature>
<protein>
    <recommendedName>
        <fullName evidence="2">DUF676 domain-containing protein</fullName>
    </recommendedName>
</protein>
<evidence type="ECO:0000256" key="1">
    <source>
        <dbReference type="SAM" id="Phobius"/>
    </source>
</evidence>
<dbReference type="Gene3D" id="3.40.50.1820">
    <property type="entry name" value="alpha/beta hydrolase"/>
    <property type="match status" value="1"/>
</dbReference>
<feature type="transmembrane region" description="Helical" evidence="1">
    <location>
        <begin position="60"/>
        <end position="77"/>
    </location>
</feature>
<sequence length="478" mass="54950">MDIFLYVLYFLIALAVISTDIAKKLFNNAGLSYFVLFLANNTLLFLSVTDNLISKQGLNFAPAGYIAFSLLLVYSWIRIQLVPCKTDTDIPVAVKIVYQGRRLLLLSVWLITIQLLVVFSYGIISRYVPIASDSFRYNNIIAFSLSLLTFLNGWFRVFFFSLRLRIVRRILVSIFIWVPIVNVFVILYISRIAFNEYDHACNKAFNESMRRESFVCETKYPLLMLHGVGFRDFKYLNYWGRIPKHLIKNGATVYYGHQEALGTIEGNGYLVKDKILEIIKQTDCGKVNIIAHSKGGLDARYTITALGMDEFVASLTTISTPHRGSALADFGNKHLSDGMYRSVANLFDKYFRKIGDKNPDFYTAMHQFTKEYAEKFNDETPDIEGIYYQSYMSLMKNCLSHSLLSVPYLIMCLHNKQNDGLVSLESARWGEFREVYTNRRRRGISHGDMIDLTRGNYKSFDVIETYISIVSDLKNKGF</sequence>
<dbReference type="EMBL" id="FLUM01000002">
    <property type="protein sequence ID" value="SBV99857.1"/>
    <property type="molecule type" value="Genomic_DNA"/>
</dbReference>
<keyword evidence="1" id="KW-0812">Transmembrane</keyword>
<gene>
    <name evidence="3" type="ORF">KL86DYS1_20043</name>
</gene>
<feature type="transmembrane region" description="Helical" evidence="1">
    <location>
        <begin position="103"/>
        <end position="124"/>
    </location>
</feature>
<feature type="transmembrane region" description="Helical" evidence="1">
    <location>
        <begin position="6"/>
        <end position="22"/>
    </location>
</feature>
<dbReference type="InterPro" id="IPR007751">
    <property type="entry name" value="DUF676_lipase-like"/>
</dbReference>
<keyword evidence="1" id="KW-0472">Membrane</keyword>
<keyword evidence="1" id="KW-1133">Transmembrane helix</keyword>
<dbReference type="Pfam" id="PF05057">
    <property type="entry name" value="DUF676"/>
    <property type="match status" value="1"/>
</dbReference>
<feature type="transmembrane region" description="Helical" evidence="1">
    <location>
        <begin position="29"/>
        <end position="48"/>
    </location>
</feature>
<evidence type="ECO:0000313" key="3">
    <source>
        <dbReference type="EMBL" id="SBV99857.1"/>
    </source>
</evidence>